<proteinExistence type="predicted"/>
<keyword evidence="1" id="KW-0812">Transmembrane</keyword>
<keyword evidence="1" id="KW-1133">Transmembrane helix</keyword>
<feature type="transmembrane region" description="Helical" evidence="1">
    <location>
        <begin position="31"/>
        <end position="49"/>
    </location>
</feature>
<evidence type="ECO:0000256" key="1">
    <source>
        <dbReference type="SAM" id="Phobius"/>
    </source>
</evidence>
<evidence type="ECO:0000313" key="2">
    <source>
        <dbReference type="EMBL" id="MYR35593.1"/>
    </source>
</evidence>
<dbReference type="Proteomes" id="UP000467124">
    <property type="component" value="Unassembled WGS sequence"/>
</dbReference>
<dbReference type="RefSeq" id="WP_161112198.1">
    <property type="nucleotide sequence ID" value="NZ_JBHYKC010000001.1"/>
</dbReference>
<name>A0A7K2J081_9ACTN</name>
<organism evidence="2 3">
    <name type="scientific">Nocardiopsis alba</name>
    <dbReference type="NCBI Taxonomy" id="53437"/>
    <lineage>
        <taxon>Bacteria</taxon>
        <taxon>Bacillati</taxon>
        <taxon>Actinomycetota</taxon>
        <taxon>Actinomycetes</taxon>
        <taxon>Streptosporangiales</taxon>
        <taxon>Nocardiopsidaceae</taxon>
        <taxon>Nocardiopsis</taxon>
    </lineage>
</organism>
<evidence type="ECO:0000313" key="3">
    <source>
        <dbReference type="Proteomes" id="UP000467124"/>
    </source>
</evidence>
<feature type="transmembrane region" description="Helical" evidence="1">
    <location>
        <begin position="80"/>
        <end position="101"/>
    </location>
</feature>
<feature type="transmembrane region" description="Helical" evidence="1">
    <location>
        <begin position="107"/>
        <end position="124"/>
    </location>
</feature>
<accession>A0A7K2J081</accession>
<protein>
    <submittedName>
        <fullName evidence="2">Uncharacterized protein</fullName>
    </submittedName>
</protein>
<gene>
    <name evidence="2" type="ORF">GTW20_25860</name>
</gene>
<comment type="caution">
    <text evidence="2">The sequence shown here is derived from an EMBL/GenBank/DDBJ whole genome shotgun (WGS) entry which is preliminary data.</text>
</comment>
<reference evidence="2 3" key="1">
    <citation type="journal article" date="2019" name="Nat. Commun.">
        <title>The antimicrobial potential of Streptomyces from insect microbiomes.</title>
        <authorList>
            <person name="Chevrette M.G."/>
            <person name="Carlson C.M."/>
            <person name="Ortega H.E."/>
            <person name="Thomas C."/>
            <person name="Ananiev G.E."/>
            <person name="Barns K.J."/>
            <person name="Book A.J."/>
            <person name="Cagnazzo J."/>
            <person name="Carlos C."/>
            <person name="Flanigan W."/>
            <person name="Grubbs K.J."/>
            <person name="Horn H.A."/>
            <person name="Hoffmann F.M."/>
            <person name="Klassen J.L."/>
            <person name="Knack J.J."/>
            <person name="Lewin G.R."/>
            <person name="McDonald B.R."/>
            <person name="Muller L."/>
            <person name="Melo W.G.P."/>
            <person name="Pinto-Tomas A.A."/>
            <person name="Schmitz A."/>
            <person name="Wendt-Pienkowski E."/>
            <person name="Wildman S."/>
            <person name="Zhao M."/>
            <person name="Zhang F."/>
            <person name="Bugni T.S."/>
            <person name="Andes D.R."/>
            <person name="Pupo M.T."/>
            <person name="Currie C.R."/>
        </authorList>
    </citation>
    <scope>NUCLEOTIDE SEQUENCE [LARGE SCALE GENOMIC DNA]</scope>
    <source>
        <strain evidence="2 3">SID5840</strain>
    </source>
</reference>
<keyword evidence="1" id="KW-0472">Membrane</keyword>
<dbReference type="EMBL" id="WWHY01000001">
    <property type="protein sequence ID" value="MYR35593.1"/>
    <property type="molecule type" value="Genomic_DNA"/>
</dbReference>
<sequence length="141" mass="14618">MRGCIVFVALGLLGGLGVTLFGEVLSGSLSALLWLLALIAATATAIVLADRLSTKRENIDDAPGDDEEEEEKRRRFRDRLGLFGVALFIAMFPATLLLAMFEATDPLIPYALGAGGVGFVLSLFGDRGGSGEGGGNDGGGE</sequence>
<dbReference type="AlphaFoldDB" id="A0A7K2J081"/>